<dbReference type="KEGG" id="msch:N508_000687"/>
<keyword evidence="2" id="KW-1185">Reference proteome</keyword>
<evidence type="ECO:0000313" key="2">
    <source>
        <dbReference type="Proteomes" id="UP000017429"/>
    </source>
</evidence>
<evidence type="ECO:0000313" key="1">
    <source>
        <dbReference type="EMBL" id="USF23622.1"/>
    </source>
</evidence>
<name>V2Q4C0_9BACT</name>
<sequence length="166" mass="17753">MSKLIVVSYDDELKAEQVRLDFLKMQKSYLVELEDAVVAVKKQDGKVKLRQMNNLTAFGALGGGFWGMLIGAIFLNPLLGFAIGGAAGAVSGALSDIGIDDNFMKQLAEQMKPGTSTLFILLHSDLSDKALAELKGTGGTIIQTSLASEDEEKLQKAISETGTEIK</sequence>
<dbReference type="Pfam" id="PF06897">
    <property type="entry name" value="DUF1269"/>
    <property type="match status" value="1"/>
</dbReference>
<reference evidence="1" key="1">
    <citation type="journal article" date="2014" name="Genome Announc.">
        <title>Draft genome sequences of the altered schaedler flora, a defined bacterial community from gnotobiotic mice.</title>
        <authorList>
            <person name="Wannemuehler M.J."/>
            <person name="Overstreet A.M."/>
            <person name="Ward D.V."/>
            <person name="Phillips G.J."/>
        </authorList>
    </citation>
    <scope>NUCLEOTIDE SEQUENCE</scope>
    <source>
        <strain evidence="1">ASF457</strain>
    </source>
</reference>
<accession>V2Q4C0</accession>
<dbReference type="OrthoDB" id="275223at2"/>
<dbReference type="EMBL" id="CP097562">
    <property type="protein sequence ID" value="USF23622.1"/>
    <property type="molecule type" value="Genomic_DNA"/>
</dbReference>
<reference evidence="1" key="2">
    <citation type="submission" date="2022-05" db="EMBL/GenBank/DDBJ databases">
        <authorList>
            <person name="Proctor A.L."/>
            <person name="Phillips G.J."/>
            <person name="Wannemuehler M.J."/>
        </authorList>
    </citation>
    <scope>NUCLEOTIDE SEQUENCE</scope>
    <source>
        <strain evidence="1">ASF457</strain>
    </source>
</reference>
<reference evidence="1" key="3">
    <citation type="submission" date="2022-06" db="EMBL/GenBank/DDBJ databases">
        <title>Resources to Facilitate Use of the Altered Schaedler Flora (ASF) Mouse Model to Study Microbiome Function.</title>
        <authorList>
            <person name="Proctor A."/>
            <person name="Parvinroo S."/>
            <person name="Richie T."/>
            <person name="Jia X."/>
            <person name="Lee S.T.M."/>
            <person name="Karp P.D."/>
            <person name="Paley S."/>
            <person name="Kostic A.D."/>
            <person name="Pierre J.F."/>
            <person name="Wannemuehler M.J."/>
            <person name="Phillips G.J."/>
        </authorList>
    </citation>
    <scope>NUCLEOTIDE SEQUENCE</scope>
    <source>
        <strain evidence="1">ASF457</strain>
    </source>
</reference>
<dbReference type="eggNOG" id="COG4803">
    <property type="taxonomic scope" value="Bacteria"/>
</dbReference>
<gene>
    <name evidence="1" type="ORF">N508_000687</name>
</gene>
<dbReference type="AlphaFoldDB" id="V2Q4C0"/>
<dbReference type="Proteomes" id="UP000017429">
    <property type="component" value="Chromosome"/>
</dbReference>
<proteinExistence type="predicted"/>
<dbReference type="RefSeq" id="WP_023274995.1">
    <property type="nucleotide sequence ID" value="NZ_CP097562.1"/>
</dbReference>
<dbReference type="InterPro" id="IPR009200">
    <property type="entry name" value="DUF1269_membrane"/>
</dbReference>
<protein>
    <submittedName>
        <fullName evidence="1">Uncharacterized protein</fullName>
    </submittedName>
</protein>
<organism evidence="1 2">
    <name type="scientific">Mucispirillum schaedleri ASF457</name>
    <dbReference type="NCBI Taxonomy" id="1379858"/>
    <lineage>
        <taxon>Bacteria</taxon>
        <taxon>Pseudomonadati</taxon>
        <taxon>Deferribacterota</taxon>
        <taxon>Deferribacteres</taxon>
        <taxon>Deferribacterales</taxon>
        <taxon>Mucispirillaceae</taxon>
        <taxon>Mucispirillum</taxon>
    </lineage>
</organism>